<dbReference type="Pfam" id="PF04818">
    <property type="entry name" value="CID"/>
    <property type="match status" value="1"/>
</dbReference>
<dbReference type="InterPro" id="IPR006569">
    <property type="entry name" value="CID_dom"/>
</dbReference>
<dbReference type="OMA" id="KECASPK"/>
<dbReference type="Proteomes" id="UP000030746">
    <property type="component" value="Unassembled WGS sequence"/>
</dbReference>
<dbReference type="HOGENOM" id="CLU_014014_1_0_1"/>
<comment type="subunit">
    <text evidence="4">Associates with the RNA polymerase II complex.</text>
</comment>
<dbReference type="InterPro" id="IPR032337">
    <property type="entry name" value="RPRD1A/B_C"/>
</dbReference>
<dbReference type="PANTHER" id="PTHR12460">
    <property type="entry name" value="CYCLIN-DEPENDENT KINASE INHIBITOR-RELATED PROTEIN"/>
    <property type="match status" value="1"/>
</dbReference>
<evidence type="ECO:0000256" key="1">
    <source>
        <dbReference type="ARBA" id="ARBA00022481"/>
    </source>
</evidence>
<evidence type="ECO:0000256" key="3">
    <source>
        <dbReference type="ARBA" id="ARBA00022990"/>
    </source>
</evidence>
<evidence type="ECO:0000259" key="7">
    <source>
        <dbReference type="PROSITE" id="PS51391"/>
    </source>
</evidence>
<dbReference type="Gene3D" id="1.25.40.90">
    <property type="match status" value="1"/>
</dbReference>
<dbReference type="SUPFAM" id="SSF48464">
    <property type="entry name" value="ENTH/VHS domain"/>
    <property type="match status" value="1"/>
</dbReference>
<evidence type="ECO:0000313" key="8">
    <source>
        <dbReference type="EMBL" id="ESP05352.1"/>
    </source>
</evidence>
<dbReference type="GO" id="GO:0000993">
    <property type="term" value="F:RNA polymerase II complex binding"/>
    <property type="evidence" value="ECO:0007669"/>
    <property type="project" value="TreeGrafter"/>
</dbReference>
<feature type="region of interest" description="Disordered" evidence="6">
    <location>
        <begin position="137"/>
        <end position="156"/>
    </location>
</feature>
<dbReference type="SMART" id="SM00582">
    <property type="entry name" value="RPR"/>
    <property type="match status" value="1"/>
</dbReference>
<keyword evidence="9" id="KW-1185">Reference proteome</keyword>
<dbReference type="OrthoDB" id="10069473at2759"/>
<dbReference type="KEGG" id="lgi:LOTGIDRAFT_102650"/>
<evidence type="ECO:0000256" key="5">
    <source>
        <dbReference type="ARBA" id="ARBA00067342"/>
    </source>
</evidence>
<dbReference type="PANTHER" id="PTHR12460:SF40">
    <property type="entry name" value="REGULATION OF NUCLEAR PRE-MRNA DOMAIN-CONTAINING PROTEIN 2"/>
    <property type="match status" value="1"/>
</dbReference>
<feature type="domain" description="CID" evidence="7">
    <location>
        <begin position="1"/>
        <end position="129"/>
    </location>
</feature>
<dbReference type="EMBL" id="KB199650">
    <property type="protein sequence ID" value="ESP05352.1"/>
    <property type="molecule type" value="Genomic_DNA"/>
</dbReference>
<dbReference type="AlphaFoldDB" id="V4BHM3"/>
<evidence type="ECO:0000313" key="9">
    <source>
        <dbReference type="Proteomes" id="UP000030746"/>
    </source>
</evidence>
<keyword evidence="1" id="KW-0488">Methylation</keyword>
<protein>
    <recommendedName>
        <fullName evidence="5">Regulation of nuclear pre-mRNA domain-containing protein 2</fullName>
    </recommendedName>
</protein>
<dbReference type="Pfam" id="PF16566">
    <property type="entry name" value="CREPT"/>
    <property type="match status" value="1"/>
</dbReference>
<dbReference type="CDD" id="cd16981">
    <property type="entry name" value="CID_RPRD_like"/>
    <property type="match status" value="1"/>
</dbReference>
<feature type="region of interest" description="Disordered" evidence="6">
    <location>
        <begin position="295"/>
        <end position="346"/>
    </location>
</feature>
<keyword evidence="3" id="KW-0007">Acetylation</keyword>
<organism evidence="8 9">
    <name type="scientific">Lottia gigantea</name>
    <name type="common">Giant owl limpet</name>
    <dbReference type="NCBI Taxonomy" id="225164"/>
    <lineage>
        <taxon>Eukaryota</taxon>
        <taxon>Metazoa</taxon>
        <taxon>Spiralia</taxon>
        <taxon>Lophotrochozoa</taxon>
        <taxon>Mollusca</taxon>
        <taxon>Gastropoda</taxon>
        <taxon>Patellogastropoda</taxon>
        <taxon>Lottioidea</taxon>
        <taxon>Lottiidae</taxon>
        <taxon>Lottia</taxon>
    </lineage>
</organism>
<evidence type="ECO:0000256" key="2">
    <source>
        <dbReference type="ARBA" id="ARBA00022553"/>
    </source>
</evidence>
<dbReference type="STRING" id="225164.V4BHM3"/>
<gene>
    <name evidence="8" type="ORF">LOTGIDRAFT_102650</name>
</gene>
<keyword evidence="2" id="KW-0597">Phosphoprotein</keyword>
<reference evidence="8 9" key="1">
    <citation type="journal article" date="2013" name="Nature">
        <title>Insights into bilaterian evolution from three spiralian genomes.</title>
        <authorList>
            <person name="Simakov O."/>
            <person name="Marletaz F."/>
            <person name="Cho S.J."/>
            <person name="Edsinger-Gonzales E."/>
            <person name="Havlak P."/>
            <person name="Hellsten U."/>
            <person name="Kuo D.H."/>
            <person name="Larsson T."/>
            <person name="Lv J."/>
            <person name="Arendt D."/>
            <person name="Savage R."/>
            <person name="Osoegawa K."/>
            <person name="de Jong P."/>
            <person name="Grimwood J."/>
            <person name="Chapman J.A."/>
            <person name="Shapiro H."/>
            <person name="Aerts A."/>
            <person name="Otillar R.P."/>
            <person name="Terry A.Y."/>
            <person name="Boore J.L."/>
            <person name="Grigoriev I.V."/>
            <person name="Lindberg D.R."/>
            <person name="Seaver E.C."/>
            <person name="Weisblat D.A."/>
            <person name="Putnam N.H."/>
            <person name="Rokhsar D.S."/>
        </authorList>
    </citation>
    <scope>NUCLEOTIDE SEQUENCE [LARGE SCALE GENOMIC DNA]</scope>
</reference>
<evidence type="ECO:0000256" key="6">
    <source>
        <dbReference type="SAM" id="MobiDB-lite"/>
    </source>
</evidence>
<accession>V4BHM3</accession>
<dbReference type="FunFam" id="1.25.40.90:FF:000020">
    <property type="entry name" value="regulation of nuclear pre-mRNA domain-containing protein 2 isoform X1"/>
    <property type="match status" value="1"/>
</dbReference>
<sequence>MLNEDNVQQKLECITSAQDSIQSVSLWVIHHKSESNQLVKIWLKVLKKVDVSQKLLLFYLCNDVVQNCKRKQAVEFLESFKGVLGESIQLVKDTTIKPKVLRILNIWQERNVYKAKFITKLKAILVTPSPVSKEVYKATKKDPKSNGTKESKAKETPAVQKIDSAQLLAEFKPQLFIHKVTDLRKLELENDIKQQQLSKVKFDESSLDTIKQLKDKTQGNEFSKNFEEAVAKLESTVKYLEQDVNDRGEVIDLAETSQLFYDEQYKEAKIVVNAYRNFGTRINNMKKKVEDIKNKFPATPSPIPSPTGLLDAPSPEPTPPQEDPNDYADPLDMDIDSDDEMKQKRGELLGFNMPFRV</sequence>
<feature type="compositionally biased region" description="Basic and acidic residues" evidence="6">
    <location>
        <begin position="137"/>
        <end position="155"/>
    </location>
</feature>
<evidence type="ECO:0000256" key="4">
    <source>
        <dbReference type="ARBA" id="ARBA00062892"/>
    </source>
</evidence>
<proteinExistence type="predicted"/>
<dbReference type="Gene3D" id="6.10.250.2560">
    <property type="match status" value="1"/>
</dbReference>
<name>V4BHM3_LOTGI</name>
<dbReference type="CTD" id="20229640"/>
<dbReference type="GO" id="GO:0031124">
    <property type="term" value="P:mRNA 3'-end processing"/>
    <property type="evidence" value="ECO:0007669"/>
    <property type="project" value="TreeGrafter"/>
</dbReference>
<dbReference type="GeneID" id="20229640"/>
<dbReference type="RefSeq" id="XP_009043897.1">
    <property type="nucleotide sequence ID" value="XM_009045649.1"/>
</dbReference>
<dbReference type="PROSITE" id="PS51391">
    <property type="entry name" value="CID"/>
    <property type="match status" value="1"/>
</dbReference>
<feature type="compositionally biased region" description="Acidic residues" evidence="6">
    <location>
        <begin position="323"/>
        <end position="339"/>
    </location>
</feature>
<dbReference type="InterPro" id="IPR008942">
    <property type="entry name" value="ENTH_VHS"/>
</dbReference>